<name>A0A165CMZ4_9BASI</name>
<protein>
    <submittedName>
        <fullName evidence="1">Uncharacterized protein</fullName>
    </submittedName>
</protein>
<dbReference type="SUPFAM" id="SSF48452">
    <property type="entry name" value="TPR-like"/>
    <property type="match status" value="2"/>
</dbReference>
<evidence type="ECO:0000313" key="1">
    <source>
        <dbReference type="EMBL" id="KZT51074.1"/>
    </source>
</evidence>
<gene>
    <name evidence="1" type="ORF">CALCODRAFT_512921</name>
</gene>
<dbReference type="Gene3D" id="1.25.40.10">
    <property type="entry name" value="Tetratricopeptide repeat domain"/>
    <property type="match status" value="2"/>
</dbReference>
<reference evidence="1 2" key="1">
    <citation type="journal article" date="2016" name="Mol. Biol. Evol.">
        <title>Comparative Genomics of Early-Diverging Mushroom-Forming Fungi Provides Insights into the Origins of Lignocellulose Decay Capabilities.</title>
        <authorList>
            <person name="Nagy L.G."/>
            <person name="Riley R."/>
            <person name="Tritt A."/>
            <person name="Adam C."/>
            <person name="Daum C."/>
            <person name="Floudas D."/>
            <person name="Sun H."/>
            <person name="Yadav J.S."/>
            <person name="Pangilinan J."/>
            <person name="Larsson K.H."/>
            <person name="Matsuura K."/>
            <person name="Barry K."/>
            <person name="Labutti K."/>
            <person name="Kuo R."/>
            <person name="Ohm R.A."/>
            <person name="Bhattacharya S.S."/>
            <person name="Shirouzu T."/>
            <person name="Yoshinaga Y."/>
            <person name="Martin F.M."/>
            <person name="Grigoriev I.V."/>
            <person name="Hibbett D.S."/>
        </authorList>
    </citation>
    <scope>NUCLEOTIDE SEQUENCE [LARGE SCALE GENOMIC DNA]</scope>
    <source>
        <strain evidence="1 2">HHB12733</strain>
    </source>
</reference>
<proteinExistence type="predicted"/>
<keyword evidence="2" id="KW-1185">Reference proteome</keyword>
<dbReference type="PANTHER" id="PTHR47691:SF3">
    <property type="entry name" value="HTH-TYPE TRANSCRIPTIONAL REGULATOR RV0890C-RELATED"/>
    <property type="match status" value="1"/>
</dbReference>
<dbReference type="InterPro" id="IPR027417">
    <property type="entry name" value="P-loop_NTPase"/>
</dbReference>
<dbReference type="AlphaFoldDB" id="A0A165CMZ4"/>
<dbReference type="Proteomes" id="UP000076842">
    <property type="component" value="Unassembled WGS sequence"/>
</dbReference>
<dbReference type="InterPro" id="IPR011990">
    <property type="entry name" value="TPR-like_helical_dom_sf"/>
</dbReference>
<dbReference type="OrthoDB" id="431454at2759"/>
<evidence type="ECO:0000313" key="2">
    <source>
        <dbReference type="Proteomes" id="UP000076842"/>
    </source>
</evidence>
<dbReference type="SUPFAM" id="SSF52540">
    <property type="entry name" value="P-loop containing nucleoside triphosphate hydrolases"/>
    <property type="match status" value="1"/>
</dbReference>
<dbReference type="PANTHER" id="PTHR47691">
    <property type="entry name" value="REGULATOR-RELATED"/>
    <property type="match status" value="1"/>
</dbReference>
<dbReference type="InterPro" id="IPR019734">
    <property type="entry name" value="TPR_rpt"/>
</dbReference>
<dbReference type="EMBL" id="KV424127">
    <property type="protein sequence ID" value="KZT51074.1"/>
    <property type="molecule type" value="Genomic_DNA"/>
</dbReference>
<dbReference type="Pfam" id="PF13424">
    <property type="entry name" value="TPR_12"/>
    <property type="match status" value="2"/>
</dbReference>
<accession>A0A165CMZ4</accession>
<dbReference type="SMART" id="SM00028">
    <property type="entry name" value="TPR"/>
    <property type="match status" value="5"/>
</dbReference>
<organism evidence="1 2">
    <name type="scientific">Calocera cornea HHB12733</name>
    <dbReference type="NCBI Taxonomy" id="1353952"/>
    <lineage>
        <taxon>Eukaryota</taxon>
        <taxon>Fungi</taxon>
        <taxon>Dikarya</taxon>
        <taxon>Basidiomycota</taxon>
        <taxon>Agaricomycotina</taxon>
        <taxon>Dacrymycetes</taxon>
        <taxon>Dacrymycetales</taxon>
        <taxon>Dacrymycetaceae</taxon>
        <taxon>Calocera</taxon>
    </lineage>
</organism>
<dbReference type="Gene3D" id="3.40.50.300">
    <property type="entry name" value="P-loop containing nucleotide triphosphate hydrolases"/>
    <property type="match status" value="1"/>
</dbReference>
<sequence length="785" mass="87136">MSAESILDDNIKRLNVAVQRLKDKAAASPSLPDSKLKKTVLQVFGIWEEIKERQRDCTKLASSLIWITDQVINRLPSYSWAEDGTDATAQALSVALLKDSVEPEIPTKPTVFLGRDALVTSIVRLLLETRPSRIPVLGTGGIGKTSLAITAINNPDVLAKYGRNILFFSCESSATADSIVQGMAAYLGLKLDSNTRVTLFAHLRSRGWYLLVLDNLETAMFSDDSQHVEQLLEELSRLPRLSLLVTMRGDIPPASIVWDSLDVLNTLSLDAAGQIWNQVARKKDDQLDVLLAKLDGLPLAIQLMAKQGRYLTPTQLLASYETSATKLMKIGSGGRLGCLQVSIEVSLGSKLMLEDPYTRDLLWVLSLLPDGATADTLQKMQPSQSSDVLQAISTLRQVALAFEINERLKVLSPIRDIIRGGNPPTSQSPGELFTYCVEICLQVQHVGTNQMVVRVDDLSPEFANINSVLLFFWRKEPATGRIEELLQATWHAAYFSLFTKCSDPAPLLKEARGRLEALSRFGDAAECARRLGDMSRIQSRYDEALALLNEATMAFEVIHDPLGVARCLRKMADVRRMQSNHEEAVPLFQRAMSAFKDLGHRRGAAQCMRGLGEVLRIQSRYKEALPLFEQAKSVFEDLGQPLAAAQCQRAQSVWCLGEVRRMQLRIEDAKFLLGEAKLGFQAINEPLGAAKCLASWAEILRSQSRLEEAAPVYEEARLAFEVASNQAGQAFCIEMLGRIRLTQKRYDEARPLFVRAKSMYEDLGRMTDVLDCEKALAKVQREAGP</sequence>
<dbReference type="InParanoid" id="A0A165CMZ4"/>